<feature type="compositionally biased region" description="Basic and acidic residues" evidence="1">
    <location>
        <begin position="82"/>
        <end position="95"/>
    </location>
</feature>
<dbReference type="GO" id="GO:0005773">
    <property type="term" value="C:vacuole"/>
    <property type="evidence" value="ECO:0007669"/>
    <property type="project" value="GOC"/>
</dbReference>
<dbReference type="EMBL" id="MU006563">
    <property type="protein sequence ID" value="KAF2750770.1"/>
    <property type="molecule type" value="Genomic_DNA"/>
</dbReference>
<feature type="non-terminal residue" evidence="3">
    <location>
        <position position="1"/>
    </location>
</feature>
<dbReference type="Pfam" id="PF08550">
    <property type="entry name" value="GATA_AreA"/>
    <property type="match status" value="1"/>
</dbReference>
<gene>
    <name evidence="3" type="ORF">M011DRAFT_391825</name>
</gene>
<feature type="non-terminal residue" evidence="3">
    <location>
        <position position="504"/>
    </location>
</feature>
<feature type="compositionally biased region" description="Polar residues" evidence="1">
    <location>
        <begin position="252"/>
        <end position="261"/>
    </location>
</feature>
<sequence>SRTSSRASSLKTASESSFSLHTDSDSDDSDNGLLFPGYSTAVRHKKDVQEAPPSSPVHGQDTTSSPADGTETSPASPPDPPPHSEDDSAVRPEPSHHVDYLSYDWREEDIWSSWRHIVEHRKVYGERSRLENASWRTWAKNQFNLKTVSPETLNWLKEYDVTWLYGPLQPASNRTASQQASEPPSRLSKTNSFLHKKPILKKRSMSEVMLQRSISASSLVKQAAAAVQAQQRAVGTPLERRKPRSIIHTPSDFITSLPTRSASRDPTDYFTSRSTSGLQTPDGSERKHIRFDEKVEQCIAVDCKTADDDYEDDNDWTTQNSDSDDDCVVMMKRTKRKRPLFRTSSSKASVSSETKIIEKLEPTTLKSQTDSPEVPGQHPGHSLYGYYRSSRLSPSPSQETIRPSNPSTNFLLAEEDDDGDWESESSSEQAGPSTSTFKRPSNTNLAALADASEGAALKRTASGMFMPLEDNDESAAPGIIGKVVDTVNTARDIAHVIWNVGWRN</sequence>
<feature type="domain" description="Nitrogen regulatory protein areA GATA-like" evidence="2">
    <location>
        <begin position="113"/>
        <end position="140"/>
    </location>
</feature>
<dbReference type="GO" id="GO:0042149">
    <property type="term" value="P:cellular response to glucose starvation"/>
    <property type="evidence" value="ECO:0007669"/>
    <property type="project" value="TreeGrafter"/>
</dbReference>
<keyword evidence="4" id="KW-1185">Reference proteome</keyword>
<feature type="compositionally biased region" description="Polar residues" evidence="1">
    <location>
        <begin position="269"/>
        <end position="282"/>
    </location>
</feature>
<dbReference type="InterPro" id="IPR052292">
    <property type="entry name" value="Glucose_repression_reg"/>
</dbReference>
<organism evidence="3 4">
    <name type="scientific">Sporormia fimetaria CBS 119925</name>
    <dbReference type="NCBI Taxonomy" id="1340428"/>
    <lineage>
        <taxon>Eukaryota</taxon>
        <taxon>Fungi</taxon>
        <taxon>Dikarya</taxon>
        <taxon>Ascomycota</taxon>
        <taxon>Pezizomycotina</taxon>
        <taxon>Dothideomycetes</taxon>
        <taxon>Pleosporomycetidae</taxon>
        <taxon>Pleosporales</taxon>
        <taxon>Sporormiaceae</taxon>
        <taxon>Sporormia</taxon>
    </lineage>
</organism>
<evidence type="ECO:0000313" key="4">
    <source>
        <dbReference type="Proteomes" id="UP000799440"/>
    </source>
</evidence>
<evidence type="ECO:0000256" key="1">
    <source>
        <dbReference type="SAM" id="MobiDB-lite"/>
    </source>
</evidence>
<feature type="compositionally biased region" description="Acidic residues" evidence="1">
    <location>
        <begin position="413"/>
        <end position="425"/>
    </location>
</feature>
<dbReference type="OrthoDB" id="5563539at2759"/>
<protein>
    <recommendedName>
        <fullName evidence="2">Nitrogen regulatory protein areA GATA-like domain-containing protein</fullName>
    </recommendedName>
</protein>
<evidence type="ECO:0000313" key="3">
    <source>
        <dbReference type="EMBL" id="KAF2750770.1"/>
    </source>
</evidence>
<feature type="region of interest" description="Disordered" evidence="1">
    <location>
        <begin position="1"/>
        <end position="95"/>
    </location>
</feature>
<reference evidence="3" key="1">
    <citation type="journal article" date="2020" name="Stud. Mycol.">
        <title>101 Dothideomycetes genomes: a test case for predicting lifestyles and emergence of pathogens.</title>
        <authorList>
            <person name="Haridas S."/>
            <person name="Albert R."/>
            <person name="Binder M."/>
            <person name="Bloem J."/>
            <person name="Labutti K."/>
            <person name="Salamov A."/>
            <person name="Andreopoulos B."/>
            <person name="Baker S."/>
            <person name="Barry K."/>
            <person name="Bills G."/>
            <person name="Bluhm B."/>
            <person name="Cannon C."/>
            <person name="Castanera R."/>
            <person name="Culley D."/>
            <person name="Daum C."/>
            <person name="Ezra D."/>
            <person name="Gonzalez J."/>
            <person name="Henrissat B."/>
            <person name="Kuo A."/>
            <person name="Liang C."/>
            <person name="Lipzen A."/>
            <person name="Lutzoni F."/>
            <person name="Magnuson J."/>
            <person name="Mondo S."/>
            <person name="Nolan M."/>
            <person name="Ohm R."/>
            <person name="Pangilinan J."/>
            <person name="Park H.-J."/>
            <person name="Ramirez L."/>
            <person name="Alfaro M."/>
            <person name="Sun H."/>
            <person name="Tritt A."/>
            <person name="Yoshinaga Y."/>
            <person name="Zwiers L.-H."/>
            <person name="Turgeon B."/>
            <person name="Goodwin S."/>
            <person name="Spatafora J."/>
            <person name="Crous P."/>
            <person name="Grigoriev I."/>
        </authorList>
    </citation>
    <scope>NUCLEOTIDE SEQUENCE</scope>
    <source>
        <strain evidence="3">CBS 119925</strain>
    </source>
</reference>
<dbReference type="InterPro" id="IPR013860">
    <property type="entry name" value="AreA_GATA"/>
</dbReference>
<dbReference type="Proteomes" id="UP000799440">
    <property type="component" value="Unassembled WGS sequence"/>
</dbReference>
<feature type="compositionally biased region" description="Polar residues" evidence="1">
    <location>
        <begin position="398"/>
        <end position="410"/>
    </location>
</feature>
<dbReference type="PANTHER" id="PTHR28051">
    <property type="entry name" value="PROTEIN MTL1-RELATED"/>
    <property type="match status" value="1"/>
</dbReference>
<feature type="region of interest" description="Disordered" evidence="1">
    <location>
        <begin position="251"/>
        <end position="288"/>
    </location>
</feature>
<name>A0A6A6VMJ0_9PLEO</name>
<dbReference type="PANTHER" id="PTHR28051:SF1">
    <property type="entry name" value="PROTEIN MTL1-RELATED"/>
    <property type="match status" value="1"/>
</dbReference>
<evidence type="ECO:0000259" key="2">
    <source>
        <dbReference type="Pfam" id="PF08550"/>
    </source>
</evidence>
<feature type="region of interest" description="Disordered" evidence="1">
    <location>
        <begin position="338"/>
        <end position="442"/>
    </location>
</feature>
<proteinExistence type="predicted"/>
<dbReference type="AlphaFoldDB" id="A0A6A6VMJ0"/>
<feature type="compositionally biased region" description="Low complexity" evidence="1">
    <location>
        <begin position="382"/>
        <end position="397"/>
    </location>
</feature>
<dbReference type="GO" id="GO:0007039">
    <property type="term" value="P:protein catabolic process in the vacuole"/>
    <property type="evidence" value="ECO:0007669"/>
    <property type="project" value="TreeGrafter"/>
</dbReference>
<feature type="compositionally biased region" description="Polar residues" evidence="1">
    <location>
        <begin position="1"/>
        <end position="13"/>
    </location>
</feature>
<feature type="compositionally biased region" description="Polar residues" evidence="1">
    <location>
        <begin position="429"/>
        <end position="442"/>
    </location>
</feature>
<feature type="compositionally biased region" description="Polar residues" evidence="1">
    <location>
        <begin position="60"/>
        <end position="72"/>
    </location>
</feature>
<accession>A0A6A6VMJ0</accession>